<organism evidence="3 4">
    <name type="scientific">Helobdella robusta</name>
    <name type="common">Californian leech</name>
    <dbReference type="NCBI Taxonomy" id="6412"/>
    <lineage>
        <taxon>Eukaryota</taxon>
        <taxon>Metazoa</taxon>
        <taxon>Spiralia</taxon>
        <taxon>Lophotrochozoa</taxon>
        <taxon>Annelida</taxon>
        <taxon>Clitellata</taxon>
        <taxon>Hirudinea</taxon>
        <taxon>Rhynchobdellida</taxon>
        <taxon>Glossiphoniidae</taxon>
        <taxon>Helobdella</taxon>
    </lineage>
</organism>
<dbReference type="KEGG" id="hro:HELRODRAFT_168580"/>
<reference evidence="2 4" key="2">
    <citation type="journal article" date="2013" name="Nature">
        <title>Insights into bilaterian evolution from three spiralian genomes.</title>
        <authorList>
            <person name="Simakov O."/>
            <person name="Marletaz F."/>
            <person name="Cho S.J."/>
            <person name="Edsinger-Gonzales E."/>
            <person name="Havlak P."/>
            <person name="Hellsten U."/>
            <person name="Kuo D.H."/>
            <person name="Larsson T."/>
            <person name="Lv J."/>
            <person name="Arendt D."/>
            <person name="Savage R."/>
            <person name="Osoegawa K."/>
            <person name="de Jong P."/>
            <person name="Grimwood J."/>
            <person name="Chapman J.A."/>
            <person name="Shapiro H."/>
            <person name="Aerts A."/>
            <person name="Otillar R.P."/>
            <person name="Terry A.Y."/>
            <person name="Boore J.L."/>
            <person name="Grigoriev I.V."/>
            <person name="Lindberg D.R."/>
            <person name="Seaver E.C."/>
            <person name="Weisblat D.A."/>
            <person name="Putnam N.H."/>
            <person name="Rokhsar D.S."/>
        </authorList>
    </citation>
    <scope>NUCLEOTIDE SEQUENCE</scope>
</reference>
<dbReference type="CTD" id="20202415"/>
<dbReference type="EMBL" id="KB095959">
    <property type="protein sequence ID" value="ESO09575.1"/>
    <property type="molecule type" value="Genomic_DNA"/>
</dbReference>
<gene>
    <name evidence="3" type="primary">20202415</name>
    <name evidence="2" type="ORF">HELRODRAFT_168580</name>
</gene>
<evidence type="ECO:0000256" key="1">
    <source>
        <dbReference type="SAM" id="MobiDB-lite"/>
    </source>
</evidence>
<feature type="compositionally biased region" description="Basic and acidic residues" evidence="1">
    <location>
        <begin position="1"/>
        <end position="10"/>
    </location>
</feature>
<dbReference type="EMBL" id="AMQM01002996">
    <property type="status" value="NOT_ANNOTATED_CDS"/>
    <property type="molecule type" value="Genomic_DNA"/>
</dbReference>
<dbReference type="Gene3D" id="3.10.20.710">
    <property type="entry name" value="SATB, ubiquitin-like oligomerisation domain"/>
    <property type="match status" value="1"/>
</dbReference>
<reference evidence="4" key="1">
    <citation type="submission" date="2012-12" db="EMBL/GenBank/DDBJ databases">
        <authorList>
            <person name="Hellsten U."/>
            <person name="Grimwood J."/>
            <person name="Chapman J.A."/>
            <person name="Shapiro H."/>
            <person name="Aerts A."/>
            <person name="Otillar R.P."/>
            <person name="Terry A.Y."/>
            <person name="Boore J.L."/>
            <person name="Simakov O."/>
            <person name="Marletaz F."/>
            <person name="Cho S.-J."/>
            <person name="Edsinger-Gonzales E."/>
            <person name="Havlak P."/>
            <person name="Kuo D.-H."/>
            <person name="Larsson T."/>
            <person name="Lv J."/>
            <person name="Arendt D."/>
            <person name="Savage R."/>
            <person name="Osoegawa K."/>
            <person name="de Jong P."/>
            <person name="Lindberg D.R."/>
            <person name="Seaver E.C."/>
            <person name="Weisblat D.A."/>
            <person name="Putnam N.H."/>
            <person name="Grigoriev I.V."/>
            <person name="Rokhsar D.S."/>
        </authorList>
    </citation>
    <scope>NUCLEOTIDE SEQUENCE</scope>
</reference>
<name>T1F0R5_HELRO</name>
<dbReference type="EnsemblMetazoa" id="HelroT168580">
    <property type="protein sequence ID" value="HelroP168580"/>
    <property type="gene ID" value="HelroG168580"/>
</dbReference>
<dbReference type="InParanoid" id="T1F0R5"/>
<keyword evidence="4" id="KW-1185">Reference proteome</keyword>
<feature type="region of interest" description="Disordered" evidence="1">
    <location>
        <begin position="1"/>
        <end position="27"/>
    </location>
</feature>
<evidence type="ECO:0000313" key="2">
    <source>
        <dbReference type="EMBL" id="ESO09575.1"/>
    </source>
</evidence>
<dbReference type="GeneID" id="20202415"/>
<evidence type="ECO:0000313" key="3">
    <source>
        <dbReference type="EnsemblMetazoa" id="HelroP168580"/>
    </source>
</evidence>
<evidence type="ECO:0000313" key="4">
    <source>
        <dbReference type="Proteomes" id="UP000015101"/>
    </source>
</evidence>
<accession>T1F0R5</accession>
<dbReference type="HOGENOM" id="CLU_1742530_0_0_1"/>
<sequence length="150" mass="16999">MKNNKIKRESSSSNNNNEDMEATSSCDNYKTNNNNNFKDINISAVNDKTDRLSLKCLVYEIEPNNTGWELFANLLPLAIDGLELHRDDYDISAKGFLQLTNWNMLPLDWIAADPSSTISDIIGRMRNDVIIIIMLSSQARCFSLKFTSEA</sequence>
<reference evidence="3" key="3">
    <citation type="submission" date="2015-06" db="UniProtKB">
        <authorList>
            <consortium name="EnsemblMetazoa"/>
        </authorList>
    </citation>
    <scope>IDENTIFICATION</scope>
</reference>
<dbReference type="AlphaFoldDB" id="T1F0R5"/>
<dbReference type="InterPro" id="IPR038224">
    <property type="entry name" value="SATB_ULD_sf"/>
</dbReference>
<proteinExistence type="predicted"/>
<dbReference type="RefSeq" id="XP_009012668.1">
    <property type="nucleotide sequence ID" value="XM_009014420.1"/>
</dbReference>
<protein>
    <submittedName>
        <fullName evidence="2 3">Uncharacterized protein</fullName>
    </submittedName>
</protein>
<dbReference type="Proteomes" id="UP000015101">
    <property type="component" value="Unassembled WGS sequence"/>
</dbReference>